<keyword evidence="2" id="KW-1185">Reference proteome</keyword>
<evidence type="ECO:0000313" key="1">
    <source>
        <dbReference type="EMBL" id="RNF33365.1"/>
    </source>
</evidence>
<organism evidence="1 2">
    <name type="scientific">Paracoccus methylarcula</name>
    <dbReference type="NCBI Taxonomy" id="72022"/>
    <lineage>
        <taxon>Bacteria</taxon>
        <taxon>Pseudomonadati</taxon>
        <taxon>Pseudomonadota</taxon>
        <taxon>Alphaproteobacteria</taxon>
        <taxon>Rhodobacterales</taxon>
        <taxon>Paracoccaceae</taxon>
        <taxon>Paracoccus</taxon>
    </lineage>
</organism>
<comment type="caution">
    <text evidence="1">The sequence shown here is derived from an EMBL/GenBank/DDBJ whole genome shotgun (WGS) entry which is preliminary data.</text>
</comment>
<name>A0A3R7Q126_9RHOB</name>
<gene>
    <name evidence="1" type="ORF">A7A09_016515</name>
</gene>
<proteinExistence type="predicted"/>
<accession>A0A3R7Q126</accession>
<sequence length="98" mass="10600">MAAGSMGSIADYVTCSRNDSGQIVARKRGDAPFSNAQISQHCRGQIDLIALNFADQKPTASISDHVTCSRNDKGQLVARKRRGAPFSDEQIAQFCRGQ</sequence>
<dbReference type="AlphaFoldDB" id="A0A3R7Q126"/>
<protein>
    <submittedName>
        <fullName evidence="1">Uncharacterized protein</fullName>
    </submittedName>
</protein>
<reference evidence="1" key="1">
    <citation type="submission" date="2018-05" db="EMBL/GenBank/DDBJ databases">
        <title>Reclassification of Methylarcula marina and Methylarcula terricola as Paracoccus methylarcula sp.nov., comb.nov. and Paracoccus terricola comb.nov.</title>
        <authorList>
            <person name="Shmareva M.N."/>
            <person name="Doronina N.V."/>
            <person name="Vasilenko O.V."/>
            <person name="Tarlachkov S.V."/>
            <person name="Trotsenko Y.A."/>
        </authorList>
    </citation>
    <scope>NUCLEOTIDE SEQUENCE [LARGE SCALE GENOMIC DNA]</scope>
    <source>
        <strain evidence="1">VKM B-2159</strain>
    </source>
</reference>
<dbReference type="Proteomes" id="UP000238137">
    <property type="component" value="Unassembled WGS sequence"/>
</dbReference>
<evidence type="ECO:0000313" key="2">
    <source>
        <dbReference type="Proteomes" id="UP000238137"/>
    </source>
</evidence>
<dbReference type="EMBL" id="PXNQ02000011">
    <property type="protein sequence ID" value="RNF33365.1"/>
    <property type="molecule type" value="Genomic_DNA"/>
</dbReference>